<feature type="chain" id="PRO_5013709487" evidence="1">
    <location>
        <begin position="27"/>
        <end position="329"/>
    </location>
</feature>
<dbReference type="RefSeq" id="WP_003610439.1">
    <property type="nucleotide sequence ID" value="NZ_ADVE02000001.1"/>
</dbReference>
<evidence type="ECO:0000313" key="2">
    <source>
        <dbReference type="EMBL" id="ATQ67120.1"/>
    </source>
</evidence>
<dbReference type="AlphaFoldDB" id="A0A2D2CWL9"/>
<name>A0A2D2CWL9_METT3</name>
<reference evidence="3" key="1">
    <citation type="submission" date="2017-10" db="EMBL/GenBank/DDBJ databases">
        <title>Completed PacBio SMRT sequence of Methylosinus trichosporium OB3b reveals presence of a third large plasmid.</title>
        <authorList>
            <person name="Charles T.C."/>
            <person name="Lynch M.D.J."/>
            <person name="Heil J.R."/>
            <person name="Cheng J."/>
        </authorList>
    </citation>
    <scope>NUCLEOTIDE SEQUENCE [LARGE SCALE GENOMIC DNA]</scope>
    <source>
        <strain evidence="3">OB3b</strain>
    </source>
</reference>
<accession>A0A2D2CWL9</accession>
<keyword evidence="1" id="KW-0732">Signal</keyword>
<sequence>MHVTRAHLTAALALAIAATFSAPADAGKGRLDFDRRHGPNHGQPPQAKDWVLVDEQQFFLQKPANSFTGLYRTQGIAVDGDRWIFSWQYGLEIANRKFETVKRNSSFSLPANLTPGIPPALLAQGFDHIGDIDVHEGIIYASLDTTNGYTNGHVALFNARDLSYTGVSYDLTGAPSNPKKDIASWVAIDHERHRGYGKEWQSGNTINVYSLPGWKWTGVITMDTALESIQGAKVHGDWLYMSSDNSTQSIYRANLRSGKVEELFQLPKPEGDREVEGIAVKDGPGGALDLYVEMIVDPDRSGQDLSNQNLHVSLYHYRRAAHGGSDSQD</sequence>
<dbReference type="SUPFAM" id="SSF63825">
    <property type="entry name" value="YWTD domain"/>
    <property type="match status" value="1"/>
</dbReference>
<evidence type="ECO:0000256" key="1">
    <source>
        <dbReference type="SAM" id="SignalP"/>
    </source>
</evidence>
<organism evidence="2 3">
    <name type="scientific">Methylosinus trichosporium (strain ATCC 35070 / NCIMB 11131 / UNIQEM 75 / OB3b)</name>
    <dbReference type="NCBI Taxonomy" id="595536"/>
    <lineage>
        <taxon>Bacteria</taxon>
        <taxon>Pseudomonadati</taxon>
        <taxon>Pseudomonadota</taxon>
        <taxon>Alphaproteobacteria</taxon>
        <taxon>Hyphomicrobiales</taxon>
        <taxon>Methylocystaceae</taxon>
        <taxon>Methylosinus</taxon>
    </lineage>
</organism>
<dbReference type="Proteomes" id="UP000230709">
    <property type="component" value="Chromosome"/>
</dbReference>
<protein>
    <submittedName>
        <fullName evidence="2">PEP-CTERM sorting domain-containing protein</fullName>
    </submittedName>
</protein>
<keyword evidence="3" id="KW-1185">Reference proteome</keyword>
<evidence type="ECO:0000313" key="3">
    <source>
        <dbReference type="Proteomes" id="UP000230709"/>
    </source>
</evidence>
<feature type="signal peptide" evidence="1">
    <location>
        <begin position="1"/>
        <end position="26"/>
    </location>
</feature>
<proteinExistence type="predicted"/>
<gene>
    <name evidence="2" type="ORF">CQW49_03855</name>
</gene>
<dbReference type="KEGG" id="mtw:CQW49_03855"/>
<dbReference type="STRING" id="595536.GCA_000178815_04391"/>
<dbReference type="EMBL" id="CP023737">
    <property type="protein sequence ID" value="ATQ67120.1"/>
    <property type="molecule type" value="Genomic_DNA"/>
</dbReference>